<gene>
    <name evidence="1" type="ORF">L596_009776</name>
</gene>
<protein>
    <submittedName>
        <fullName evidence="1">Uncharacterized protein</fullName>
    </submittedName>
</protein>
<dbReference type="Proteomes" id="UP000298663">
    <property type="component" value="Unassembled WGS sequence"/>
</dbReference>
<organism evidence="1 2">
    <name type="scientific">Steinernema carpocapsae</name>
    <name type="common">Entomopathogenic nematode</name>
    <dbReference type="NCBI Taxonomy" id="34508"/>
    <lineage>
        <taxon>Eukaryota</taxon>
        <taxon>Metazoa</taxon>
        <taxon>Ecdysozoa</taxon>
        <taxon>Nematoda</taxon>
        <taxon>Chromadorea</taxon>
        <taxon>Rhabditida</taxon>
        <taxon>Tylenchina</taxon>
        <taxon>Panagrolaimomorpha</taxon>
        <taxon>Strongyloidoidea</taxon>
        <taxon>Steinernematidae</taxon>
        <taxon>Steinernema</taxon>
    </lineage>
</organism>
<reference evidence="1 2" key="1">
    <citation type="journal article" date="2015" name="Genome Biol.">
        <title>Comparative genomics of Steinernema reveals deeply conserved gene regulatory networks.</title>
        <authorList>
            <person name="Dillman A.R."/>
            <person name="Macchietto M."/>
            <person name="Porter C.F."/>
            <person name="Rogers A."/>
            <person name="Williams B."/>
            <person name="Antoshechkin I."/>
            <person name="Lee M.M."/>
            <person name="Goodwin Z."/>
            <person name="Lu X."/>
            <person name="Lewis E.E."/>
            <person name="Goodrich-Blair H."/>
            <person name="Stock S.P."/>
            <person name="Adams B.J."/>
            <person name="Sternberg P.W."/>
            <person name="Mortazavi A."/>
        </authorList>
    </citation>
    <scope>NUCLEOTIDE SEQUENCE [LARGE SCALE GENOMIC DNA]</scope>
    <source>
        <strain evidence="1 2">ALL</strain>
    </source>
</reference>
<dbReference type="EMBL" id="AZBU02000002">
    <property type="protein sequence ID" value="TKR95635.1"/>
    <property type="molecule type" value="Genomic_DNA"/>
</dbReference>
<comment type="caution">
    <text evidence="1">The sequence shown here is derived from an EMBL/GenBank/DDBJ whole genome shotgun (WGS) entry which is preliminary data.</text>
</comment>
<evidence type="ECO:0000313" key="2">
    <source>
        <dbReference type="Proteomes" id="UP000298663"/>
    </source>
</evidence>
<accession>A0A4V6A6U2</accession>
<name>A0A4V6A6U2_STECR</name>
<keyword evidence="2" id="KW-1185">Reference proteome</keyword>
<reference evidence="1 2" key="2">
    <citation type="journal article" date="2019" name="G3 (Bethesda)">
        <title>Hybrid Assembly of the Genome of the Entomopathogenic Nematode Steinernema carpocapsae Identifies the X-Chromosome.</title>
        <authorList>
            <person name="Serra L."/>
            <person name="Macchietto M."/>
            <person name="Macias-Munoz A."/>
            <person name="McGill C.J."/>
            <person name="Rodriguez I.M."/>
            <person name="Rodriguez B."/>
            <person name="Murad R."/>
            <person name="Mortazavi A."/>
        </authorList>
    </citation>
    <scope>NUCLEOTIDE SEQUENCE [LARGE SCALE GENOMIC DNA]</scope>
    <source>
        <strain evidence="1 2">ALL</strain>
    </source>
</reference>
<evidence type="ECO:0000313" key="1">
    <source>
        <dbReference type="EMBL" id="TKR95635.1"/>
    </source>
</evidence>
<proteinExistence type="predicted"/>
<dbReference type="AlphaFoldDB" id="A0A4V6A6U2"/>
<sequence length="97" mass="11250">MTPYFFSYVAHGVISFVVFKGRLPFRSPKTTKLLQFALERIRHENATRLFHEKDDDANGKSGYAQLPVEDFDKRLKEESRVGKRLSASLFVVLMKKL</sequence>